<protein>
    <submittedName>
        <fullName evidence="2">Uncharacterized protein</fullName>
    </submittedName>
</protein>
<evidence type="ECO:0000313" key="3">
    <source>
        <dbReference type="Proteomes" id="UP001157125"/>
    </source>
</evidence>
<dbReference type="Proteomes" id="UP001157125">
    <property type="component" value="Unassembled WGS sequence"/>
</dbReference>
<accession>A0ABQ6IH46</accession>
<sequence>MWAAIYPLILGAQALLSPLTRGWPGEATTALVLALVVPVAMLVTVPWLSRLAARAMRAGEARS</sequence>
<evidence type="ECO:0000313" key="2">
    <source>
        <dbReference type="EMBL" id="GMA37193.1"/>
    </source>
</evidence>
<gene>
    <name evidence="2" type="ORF">GCM10025876_33970</name>
</gene>
<dbReference type="EMBL" id="BSUN01000001">
    <property type="protein sequence ID" value="GMA37193.1"/>
    <property type="molecule type" value="Genomic_DNA"/>
</dbReference>
<organism evidence="2 3">
    <name type="scientific">Demequina litorisediminis</name>
    <dbReference type="NCBI Taxonomy" id="1849022"/>
    <lineage>
        <taxon>Bacteria</taxon>
        <taxon>Bacillati</taxon>
        <taxon>Actinomycetota</taxon>
        <taxon>Actinomycetes</taxon>
        <taxon>Micrococcales</taxon>
        <taxon>Demequinaceae</taxon>
        <taxon>Demequina</taxon>
    </lineage>
</organism>
<feature type="transmembrane region" description="Helical" evidence="1">
    <location>
        <begin position="30"/>
        <end position="48"/>
    </location>
</feature>
<comment type="caution">
    <text evidence="2">The sequence shown here is derived from an EMBL/GenBank/DDBJ whole genome shotgun (WGS) entry which is preliminary data.</text>
</comment>
<name>A0ABQ6IH46_9MICO</name>
<keyword evidence="1" id="KW-1133">Transmembrane helix</keyword>
<evidence type="ECO:0000256" key="1">
    <source>
        <dbReference type="SAM" id="Phobius"/>
    </source>
</evidence>
<proteinExistence type="predicted"/>
<keyword evidence="1" id="KW-0472">Membrane</keyword>
<keyword evidence="1" id="KW-0812">Transmembrane</keyword>
<keyword evidence="3" id="KW-1185">Reference proteome</keyword>
<reference evidence="3" key="1">
    <citation type="journal article" date="2019" name="Int. J. Syst. Evol. Microbiol.">
        <title>The Global Catalogue of Microorganisms (GCM) 10K type strain sequencing project: providing services to taxonomists for standard genome sequencing and annotation.</title>
        <authorList>
            <consortium name="The Broad Institute Genomics Platform"/>
            <consortium name="The Broad Institute Genome Sequencing Center for Infectious Disease"/>
            <person name="Wu L."/>
            <person name="Ma J."/>
        </authorList>
    </citation>
    <scope>NUCLEOTIDE SEQUENCE [LARGE SCALE GENOMIC DNA]</scope>
    <source>
        <strain evidence="3">NBRC 112299</strain>
    </source>
</reference>